<evidence type="ECO:0000256" key="5">
    <source>
        <dbReference type="ARBA" id="ARBA00023136"/>
    </source>
</evidence>
<keyword evidence="7 8" id="KW-0066">ATP synthesis</keyword>
<protein>
    <recommendedName>
        <fullName evidence="8">ATP synthase epsilon chain</fullName>
    </recommendedName>
    <alternativeName>
        <fullName evidence="8">ATP synthase F1 sector epsilon subunit</fullName>
    </alternativeName>
    <alternativeName>
        <fullName evidence="8">F-ATPase epsilon subunit</fullName>
    </alternativeName>
</protein>
<dbReference type="InterPro" id="IPR036771">
    <property type="entry name" value="ATPsynth_dsu/esu_N"/>
</dbReference>
<evidence type="ECO:0000256" key="8">
    <source>
        <dbReference type="HAMAP-Rule" id="MF_00530"/>
    </source>
</evidence>
<dbReference type="EMBL" id="JACRWC010000033">
    <property type="protein sequence ID" value="MBC5998774.1"/>
    <property type="molecule type" value="Genomic_DNA"/>
</dbReference>
<dbReference type="GO" id="GO:0005524">
    <property type="term" value="F:ATP binding"/>
    <property type="evidence" value="ECO:0007669"/>
    <property type="project" value="UniProtKB-UniRule"/>
</dbReference>
<keyword evidence="5 8" id="KW-0472">Membrane</keyword>
<accession>A0A923NB29</accession>
<dbReference type="GO" id="GO:0045259">
    <property type="term" value="C:proton-transporting ATP synthase complex"/>
    <property type="evidence" value="ECO:0007669"/>
    <property type="project" value="UniProtKB-KW"/>
</dbReference>
<dbReference type="Proteomes" id="UP000644115">
    <property type="component" value="Unassembled WGS sequence"/>
</dbReference>
<dbReference type="GO" id="GO:0046933">
    <property type="term" value="F:proton-transporting ATP synthase activity, rotational mechanism"/>
    <property type="evidence" value="ECO:0007669"/>
    <property type="project" value="UniProtKB-UniRule"/>
</dbReference>
<keyword evidence="4 8" id="KW-0406">Ion transport</keyword>
<dbReference type="NCBIfam" id="TIGR01216">
    <property type="entry name" value="ATP_synt_epsi"/>
    <property type="match status" value="1"/>
</dbReference>
<dbReference type="SUPFAM" id="SSF51344">
    <property type="entry name" value="Epsilon subunit of F1F0-ATP synthase N-terminal domain"/>
    <property type="match status" value="1"/>
</dbReference>
<comment type="subcellular location">
    <subcellularLocation>
        <location evidence="8">Cell membrane</location>
        <topology evidence="8">Peripheral membrane protein</topology>
    </subcellularLocation>
    <subcellularLocation>
        <location evidence="1">Endomembrane system</location>
        <topology evidence="1">Peripheral membrane protein</topology>
    </subcellularLocation>
</comment>
<comment type="caution">
    <text evidence="12">The sequence shown here is derived from an EMBL/GenBank/DDBJ whole genome shotgun (WGS) entry which is preliminary data.</text>
</comment>
<evidence type="ECO:0000259" key="10">
    <source>
        <dbReference type="Pfam" id="PF00401"/>
    </source>
</evidence>
<comment type="similarity">
    <text evidence="2 8 9">Belongs to the ATPase epsilon chain family.</text>
</comment>
<keyword evidence="6 8" id="KW-0139">CF(1)</keyword>
<comment type="function">
    <text evidence="8">Produces ATP from ADP in the presence of a proton gradient across the membrane.</text>
</comment>
<keyword evidence="8" id="KW-1003">Cell membrane</keyword>
<dbReference type="HAMAP" id="MF_00530">
    <property type="entry name" value="ATP_synth_epsil_bac"/>
    <property type="match status" value="1"/>
</dbReference>
<feature type="domain" description="ATP synthase epsilon subunit C-terminal" evidence="10">
    <location>
        <begin position="90"/>
        <end position="138"/>
    </location>
</feature>
<dbReference type="PANTHER" id="PTHR13822:SF10">
    <property type="entry name" value="ATP SYNTHASE EPSILON CHAIN, CHLOROPLASTIC"/>
    <property type="match status" value="1"/>
</dbReference>
<dbReference type="GO" id="GO:0012505">
    <property type="term" value="C:endomembrane system"/>
    <property type="evidence" value="ECO:0007669"/>
    <property type="project" value="UniProtKB-SubCell"/>
</dbReference>
<keyword evidence="13" id="KW-1185">Reference proteome</keyword>
<dbReference type="RefSeq" id="WP_249286311.1">
    <property type="nucleotide sequence ID" value="NZ_JACRWC010000033.1"/>
</dbReference>
<dbReference type="Gene3D" id="2.60.15.10">
    <property type="entry name" value="F0F1 ATP synthase delta/epsilon subunit, N-terminal"/>
    <property type="match status" value="1"/>
</dbReference>
<evidence type="ECO:0000256" key="7">
    <source>
        <dbReference type="ARBA" id="ARBA00023310"/>
    </source>
</evidence>
<evidence type="ECO:0000256" key="2">
    <source>
        <dbReference type="ARBA" id="ARBA00005712"/>
    </source>
</evidence>
<proteinExistence type="inferred from homology"/>
<dbReference type="Pfam" id="PF02823">
    <property type="entry name" value="ATP-synt_DE_N"/>
    <property type="match status" value="1"/>
</dbReference>
<reference evidence="12" key="1">
    <citation type="submission" date="2020-08" db="EMBL/GenBank/DDBJ databases">
        <authorList>
            <person name="Liu C."/>
            <person name="Sun Q."/>
        </authorList>
    </citation>
    <scope>NUCLEOTIDE SEQUENCE</scope>
    <source>
        <strain evidence="12">BX16</strain>
    </source>
</reference>
<gene>
    <name evidence="8 12" type="primary">atpC</name>
    <name evidence="12" type="ORF">H8876_01980</name>
</gene>
<dbReference type="InterPro" id="IPR020546">
    <property type="entry name" value="ATP_synth_F1_dsu/esu_N"/>
</dbReference>
<name>A0A923NB29_9FIRM</name>
<evidence type="ECO:0000313" key="13">
    <source>
        <dbReference type="Proteomes" id="UP000644115"/>
    </source>
</evidence>
<keyword evidence="3 8" id="KW-0813">Transport</keyword>
<comment type="subunit">
    <text evidence="8 9">F-type ATPases have 2 components, CF(1) - the catalytic core - and CF(0) - the membrane proton channel. CF(1) has five subunits: alpha(3), beta(3), gamma(1), delta(1), epsilon(1). CF(0) has three main subunits: a, b and c.</text>
</comment>
<sequence length="145" mass="16219">MASSVRLEIITPSKKFYQGDVELVIVRTLEGDEGFMKGHAWACKLLDIGEMWIQEKGAAKNSYKVAAIAGGFIDVKDTIIIYTDAVEWAEDIDMERVNAEKSRAEEWLRDHEADGTPDEILRARTSIAKAELRADVAGGGRRRKH</sequence>
<dbReference type="GO" id="GO:0005886">
    <property type="term" value="C:plasma membrane"/>
    <property type="evidence" value="ECO:0007669"/>
    <property type="project" value="UniProtKB-SubCell"/>
</dbReference>
<dbReference type="Pfam" id="PF00401">
    <property type="entry name" value="ATP-synt_DE"/>
    <property type="match status" value="1"/>
</dbReference>
<organism evidence="12 13">
    <name type="scientific">Lentihominibacter faecis</name>
    <dbReference type="NCBI Taxonomy" id="2764712"/>
    <lineage>
        <taxon>Bacteria</taxon>
        <taxon>Bacillati</taxon>
        <taxon>Bacillota</taxon>
        <taxon>Clostridia</taxon>
        <taxon>Peptostreptococcales</taxon>
        <taxon>Anaerovoracaceae</taxon>
        <taxon>Lentihominibacter</taxon>
    </lineage>
</organism>
<evidence type="ECO:0000313" key="12">
    <source>
        <dbReference type="EMBL" id="MBC5998774.1"/>
    </source>
</evidence>
<evidence type="ECO:0000256" key="6">
    <source>
        <dbReference type="ARBA" id="ARBA00023196"/>
    </source>
</evidence>
<feature type="domain" description="ATP synthase F1 complex delta/epsilon subunit N-terminal" evidence="11">
    <location>
        <begin position="6"/>
        <end position="84"/>
    </location>
</feature>
<dbReference type="AlphaFoldDB" id="A0A923NB29"/>
<evidence type="ECO:0000256" key="4">
    <source>
        <dbReference type="ARBA" id="ARBA00023065"/>
    </source>
</evidence>
<dbReference type="InterPro" id="IPR020547">
    <property type="entry name" value="ATP_synth_F1_esu_C"/>
</dbReference>
<evidence type="ECO:0000259" key="11">
    <source>
        <dbReference type="Pfam" id="PF02823"/>
    </source>
</evidence>
<dbReference type="CDD" id="cd12152">
    <property type="entry name" value="F1-ATPase_delta"/>
    <property type="match status" value="1"/>
</dbReference>
<evidence type="ECO:0000256" key="9">
    <source>
        <dbReference type="RuleBase" id="RU003656"/>
    </source>
</evidence>
<keyword evidence="8" id="KW-0375">Hydrogen ion transport</keyword>
<evidence type="ECO:0000256" key="1">
    <source>
        <dbReference type="ARBA" id="ARBA00004184"/>
    </source>
</evidence>
<dbReference type="InterPro" id="IPR001469">
    <property type="entry name" value="ATP_synth_F1_dsu/esu"/>
</dbReference>
<dbReference type="PANTHER" id="PTHR13822">
    <property type="entry name" value="ATP SYNTHASE DELTA/EPSILON CHAIN"/>
    <property type="match status" value="1"/>
</dbReference>
<evidence type="ECO:0000256" key="3">
    <source>
        <dbReference type="ARBA" id="ARBA00022448"/>
    </source>
</evidence>